<feature type="transmembrane region" description="Helical" evidence="14">
    <location>
        <begin position="12"/>
        <end position="33"/>
    </location>
</feature>
<keyword evidence="9" id="KW-0133">Cell shape</keyword>
<organism evidence="17 18">
    <name type="scientific">Flaviaesturariibacter amylovorans</name>
    <dbReference type="NCBI Taxonomy" id="1084520"/>
    <lineage>
        <taxon>Bacteria</taxon>
        <taxon>Pseudomonadati</taxon>
        <taxon>Bacteroidota</taxon>
        <taxon>Chitinophagia</taxon>
        <taxon>Chitinophagales</taxon>
        <taxon>Chitinophagaceae</taxon>
        <taxon>Flaviaestuariibacter</taxon>
    </lineage>
</organism>
<keyword evidence="10" id="KW-0573">Peptidoglycan synthesis</keyword>
<keyword evidence="6" id="KW-0645">Protease</keyword>
<evidence type="ECO:0000256" key="1">
    <source>
        <dbReference type="ARBA" id="ARBA00004167"/>
    </source>
</evidence>
<dbReference type="Proteomes" id="UP001501725">
    <property type="component" value="Unassembled WGS sequence"/>
</dbReference>
<evidence type="ECO:0000256" key="10">
    <source>
        <dbReference type="ARBA" id="ARBA00022984"/>
    </source>
</evidence>
<evidence type="ECO:0000256" key="4">
    <source>
        <dbReference type="ARBA" id="ARBA00022519"/>
    </source>
</evidence>
<keyword evidence="12 14" id="KW-0472">Membrane</keyword>
<evidence type="ECO:0000256" key="12">
    <source>
        <dbReference type="ARBA" id="ARBA00023136"/>
    </source>
</evidence>
<keyword evidence="3" id="KW-1003">Cell membrane</keyword>
<feature type="domain" description="Penicillin-binding protein dimerisation" evidence="16">
    <location>
        <begin position="51"/>
        <end position="218"/>
    </location>
</feature>
<dbReference type="InterPro" id="IPR050515">
    <property type="entry name" value="Beta-lactam/transpept"/>
</dbReference>
<evidence type="ECO:0000313" key="18">
    <source>
        <dbReference type="Proteomes" id="UP001501725"/>
    </source>
</evidence>
<keyword evidence="4" id="KW-0997">Cell inner membrane</keyword>
<evidence type="ECO:0000256" key="13">
    <source>
        <dbReference type="ARBA" id="ARBA00023316"/>
    </source>
</evidence>
<evidence type="ECO:0000313" key="17">
    <source>
        <dbReference type="EMBL" id="GAA4320285.1"/>
    </source>
</evidence>
<dbReference type="Gene3D" id="3.30.1390.30">
    <property type="entry name" value="Penicillin-binding protein 2a, domain 3"/>
    <property type="match status" value="1"/>
</dbReference>
<dbReference type="Gene3D" id="3.40.710.10">
    <property type="entry name" value="DD-peptidase/beta-lactamase superfamily"/>
    <property type="match status" value="1"/>
</dbReference>
<keyword evidence="11 14" id="KW-1133">Transmembrane helix</keyword>
<comment type="subcellular location">
    <subcellularLocation>
        <location evidence="2">Cell membrane</location>
    </subcellularLocation>
    <subcellularLocation>
        <location evidence="1">Membrane</location>
        <topology evidence="1">Single-pass membrane protein</topology>
    </subcellularLocation>
</comment>
<dbReference type="InterPro" id="IPR012338">
    <property type="entry name" value="Beta-lactam/transpept-like"/>
</dbReference>
<evidence type="ECO:0000256" key="14">
    <source>
        <dbReference type="SAM" id="Phobius"/>
    </source>
</evidence>
<protein>
    <submittedName>
        <fullName evidence="17">Penicillin-binding protein 2</fullName>
    </submittedName>
</protein>
<dbReference type="Gene3D" id="3.90.1310.10">
    <property type="entry name" value="Penicillin-binding protein 2a (Domain 2)"/>
    <property type="match status" value="1"/>
</dbReference>
<dbReference type="SUPFAM" id="SSF56601">
    <property type="entry name" value="beta-lactamase/transpeptidase-like"/>
    <property type="match status" value="1"/>
</dbReference>
<name>A0ABP8GAF5_9BACT</name>
<keyword evidence="13" id="KW-0961">Cell wall biogenesis/degradation</keyword>
<dbReference type="PANTHER" id="PTHR30627:SF2">
    <property type="entry name" value="PEPTIDOGLYCAN D,D-TRANSPEPTIDASE MRDA"/>
    <property type="match status" value="1"/>
</dbReference>
<comment type="caution">
    <text evidence="17">The sequence shown here is derived from an EMBL/GenBank/DDBJ whole genome shotgun (WGS) entry which is preliminary data.</text>
</comment>
<reference evidence="18" key="1">
    <citation type="journal article" date="2019" name="Int. J. Syst. Evol. Microbiol.">
        <title>The Global Catalogue of Microorganisms (GCM) 10K type strain sequencing project: providing services to taxonomists for standard genome sequencing and annotation.</title>
        <authorList>
            <consortium name="The Broad Institute Genomics Platform"/>
            <consortium name="The Broad Institute Genome Sequencing Center for Infectious Disease"/>
            <person name="Wu L."/>
            <person name="Ma J."/>
        </authorList>
    </citation>
    <scope>NUCLEOTIDE SEQUENCE [LARGE SCALE GENOMIC DNA]</scope>
    <source>
        <strain evidence="18">JCM 17919</strain>
    </source>
</reference>
<dbReference type="SUPFAM" id="SSF56519">
    <property type="entry name" value="Penicillin binding protein dimerisation domain"/>
    <property type="match status" value="1"/>
</dbReference>
<keyword evidence="18" id="KW-1185">Reference proteome</keyword>
<dbReference type="Pfam" id="PF03717">
    <property type="entry name" value="PBP_dimer"/>
    <property type="match status" value="1"/>
</dbReference>
<keyword evidence="8" id="KW-0378">Hydrolase</keyword>
<dbReference type="RefSeq" id="WP_345253155.1">
    <property type="nucleotide sequence ID" value="NZ_BAABGY010000002.1"/>
</dbReference>
<keyword evidence="5" id="KW-0121">Carboxypeptidase</keyword>
<evidence type="ECO:0000256" key="7">
    <source>
        <dbReference type="ARBA" id="ARBA00022692"/>
    </source>
</evidence>
<evidence type="ECO:0000256" key="8">
    <source>
        <dbReference type="ARBA" id="ARBA00022801"/>
    </source>
</evidence>
<evidence type="ECO:0000259" key="16">
    <source>
        <dbReference type="Pfam" id="PF03717"/>
    </source>
</evidence>
<evidence type="ECO:0000256" key="11">
    <source>
        <dbReference type="ARBA" id="ARBA00022989"/>
    </source>
</evidence>
<evidence type="ECO:0000256" key="5">
    <source>
        <dbReference type="ARBA" id="ARBA00022645"/>
    </source>
</evidence>
<evidence type="ECO:0000256" key="9">
    <source>
        <dbReference type="ARBA" id="ARBA00022960"/>
    </source>
</evidence>
<dbReference type="Pfam" id="PF00905">
    <property type="entry name" value="Transpeptidase"/>
    <property type="match status" value="1"/>
</dbReference>
<dbReference type="InterPro" id="IPR005311">
    <property type="entry name" value="PBP_dimer"/>
</dbReference>
<evidence type="ECO:0000256" key="6">
    <source>
        <dbReference type="ARBA" id="ARBA00022670"/>
    </source>
</evidence>
<dbReference type="InterPro" id="IPR036138">
    <property type="entry name" value="PBP_dimer_sf"/>
</dbReference>
<keyword evidence="7 14" id="KW-0812">Transmembrane</keyword>
<dbReference type="PANTHER" id="PTHR30627">
    <property type="entry name" value="PEPTIDOGLYCAN D,D-TRANSPEPTIDASE"/>
    <property type="match status" value="1"/>
</dbReference>
<dbReference type="InterPro" id="IPR017790">
    <property type="entry name" value="Penicillin-binding_protein_2"/>
</dbReference>
<sequence length="700" mass="78028">MSVFNGSRSYVVRLIFLAVFLVMVGQLVNLQLFSNELNDAAINNAVLRKTVYPPRGIIFDRKDRPILNNTLMYDLMVTPAQVKGVDTAYLCRLLGIDTAEFKTRITTAIIKGFKNRPSAFEELLSPEKYARLEENMWRFSSGFFLQQRPVRLYPYNAGAHIIGYVGEADSGIIARSGGFYRPGDYVGRSGLEAYYERVLMGQRGVQMLIKDNLNRIQGSYQNGALDTAAEAGRGLRTYIDIELQQLAEKLMKGKVGAIVAIEPKTGGILAMVSAPNYNPNDLTGWDKKKNYSRMVLDVAGPLLNRAINGRYPAGSTYKPLGALVALDEGVITPAFGIGCSGRYYGCRRPVGCTEKWSGHSGNLRQAIAYSCNSYFSHVYRLSVDNPKYGSTKTGYAKWREYQSAFGLGHKLGVDLPSENPGLIPDTAWYNKTYKGYWNSCTNVSLGIGQGEMTVTPIQMANAMCIIANKGYYYVPHFVKKIDNETKADTILAPFRARHEVLTQISDEMYEIVHSGMQDVVEIGTARGAKIPGINICAKTGTAENFRIIDRRRIQLKDNSLFACFAPRENPKIAIAVIVENAGFGSTWAAPIASLMMEQFLTDSLRAERKPEVERIAAANLMPSYLPRLQFLADSTRAEFYYGLTKDTSYIRKFRRRSQLPGAANDPNAPADSTERVNNGMAILDSAQRQLRKQNQRRSHR</sequence>
<dbReference type="NCBIfam" id="TIGR03423">
    <property type="entry name" value="pbp2_mrdA"/>
    <property type="match status" value="1"/>
</dbReference>
<dbReference type="EMBL" id="BAABGY010000002">
    <property type="protein sequence ID" value="GAA4320285.1"/>
    <property type="molecule type" value="Genomic_DNA"/>
</dbReference>
<feature type="domain" description="Penicillin-binding protein transpeptidase" evidence="15">
    <location>
        <begin position="256"/>
        <end position="596"/>
    </location>
</feature>
<proteinExistence type="predicted"/>
<gene>
    <name evidence="17" type="primary">mrdA</name>
    <name evidence="17" type="ORF">GCM10023184_05400</name>
</gene>
<dbReference type="InterPro" id="IPR001460">
    <property type="entry name" value="PCN-bd_Tpept"/>
</dbReference>
<accession>A0ABP8GAF5</accession>
<evidence type="ECO:0000256" key="2">
    <source>
        <dbReference type="ARBA" id="ARBA00004236"/>
    </source>
</evidence>
<evidence type="ECO:0000259" key="15">
    <source>
        <dbReference type="Pfam" id="PF00905"/>
    </source>
</evidence>
<evidence type="ECO:0000256" key="3">
    <source>
        <dbReference type="ARBA" id="ARBA00022475"/>
    </source>
</evidence>